<dbReference type="GO" id="GO:0005737">
    <property type="term" value="C:cytoplasm"/>
    <property type="evidence" value="ECO:0007669"/>
    <property type="project" value="TreeGrafter"/>
</dbReference>
<dbReference type="PANTHER" id="PTHR10654">
    <property type="entry name" value="CAS SCAFFOLDING PROTEIN"/>
    <property type="match status" value="1"/>
</dbReference>
<keyword evidence="4" id="KW-1185">Reference proteome</keyword>
<feature type="domain" description="PH" evidence="2">
    <location>
        <begin position="7"/>
        <end position="176"/>
    </location>
</feature>
<proteinExistence type="predicted"/>
<dbReference type="InterPro" id="IPR001849">
    <property type="entry name" value="PH_domain"/>
</dbReference>
<reference evidence="3" key="1">
    <citation type="submission" date="2021-01" db="UniProtKB">
        <authorList>
            <consortium name="EnsemblMetazoa"/>
        </authorList>
    </citation>
    <scope>IDENTIFICATION</scope>
</reference>
<dbReference type="Pfam" id="PF00169">
    <property type="entry name" value="PH"/>
    <property type="match status" value="1"/>
</dbReference>
<dbReference type="EnsemblMetazoa" id="CLYHEMT005994.3">
    <property type="protein sequence ID" value="CLYHEMP005994.3"/>
    <property type="gene ID" value="CLYHEMG005994"/>
</dbReference>
<feature type="compositionally biased region" description="Polar residues" evidence="1">
    <location>
        <begin position="259"/>
        <end position="269"/>
    </location>
</feature>
<dbReference type="GO" id="GO:0007169">
    <property type="term" value="P:cell surface receptor protein tyrosine kinase signaling pathway"/>
    <property type="evidence" value="ECO:0007669"/>
    <property type="project" value="TreeGrafter"/>
</dbReference>
<dbReference type="Proteomes" id="UP000594262">
    <property type="component" value="Unplaced"/>
</dbReference>
<dbReference type="GO" id="GO:0016477">
    <property type="term" value="P:cell migration"/>
    <property type="evidence" value="ECO:0007669"/>
    <property type="project" value="TreeGrafter"/>
</dbReference>
<feature type="compositionally biased region" description="Polar residues" evidence="1">
    <location>
        <begin position="390"/>
        <end position="404"/>
    </location>
</feature>
<dbReference type="GO" id="GO:0005886">
    <property type="term" value="C:plasma membrane"/>
    <property type="evidence" value="ECO:0007669"/>
    <property type="project" value="TreeGrafter"/>
</dbReference>
<dbReference type="InterPro" id="IPR011993">
    <property type="entry name" value="PH-like_dom_sf"/>
</dbReference>
<dbReference type="InterPro" id="IPR037362">
    <property type="entry name" value="CAS_fam"/>
</dbReference>
<evidence type="ECO:0000313" key="4">
    <source>
        <dbReference type="Proteomes" id="UP000594262"/>
    </source>
</evidence>
<organism evidence="3 4">
    <name type="scientific">Clytia hemisphaerica</name>
    <dbReference type="NCBI Taxonomy" id="252671"/>
    <lineage>
        <taxon>Eukaryota</taxon>
        <taxon>Metazoa</taxon>
        <taxon>Cnidaria</taxon>
        <taxon>Hydrozoa</taxon>
        <taxon>Hydroidolina</taxon>
        <taxon>Leptothecata</taxon>
        <taxon>Obeliida</taxon>
        <taxon>Clytiidae</taxon>
        <taxon>Clytia</taxon>
    </lineage>
</organism>
<accession>A0A7M5UXZ2</accession>
<feature type="compositionally biased region" description="Acidic residues" evidence="1">
    <location>
        <begin position="428"/>
        <end position="437"/>
    </location>
</feature>
<protein>
    <recommendedName>
        <fullName evidence="2">PH domain-containing protein</fullName>
    </recommendedName>
</protein>
<feature type="region of interest" description="Disordered" evidence="1">
    <location>
        <begin position="245"/>
        <end position="281"/>
    </location>
</feature>
<name>A0A7M5UXZ2_9CNID</name>
<evidence type="ECO:0000259" key="2">
    <source>
        <dbReference type="PROSITE" id="PS50003"/>
    </source>
</evidence>
<dbReference type="SMART" id="SM00233">
    <property type="entry name" value="PH"/>
    <property type="match status" value="1"/>
</dbReference>
<dbReference type="RefSeq" id="XP_066932907.1">
    <property type="nucleotide sequence ID" value="XM_067076806.1"/>
</dbReference>
<evidence type="ECO:0000256" key="1">
    <source>
        <dbReference type="SAM" id="MobiDB-lite"/>
    </source>
</evidence>
<dbReference type="PANTHER" id="PTHR10654:SF18">
    <property type="entry name" value="IP17195P"/>
    <property type="match status" value="1"/>
</dbReference>
<feature type="compositionally biased region" description="Polar residues" evidence="1">
    <location>
        <begin position="573"/>
        <end position="583"/>
    </location>
</feature>
<feature type="compositionally biased region" description="Basic and acidic residues" evidence="1">
    <location>
        <begin position="177"/>
        <end position="189"/>
    </location>
</feature>
<evidence type="ECO:0000313" key="3">
    <source>
        <dbReference type="EnsemblMetazoa" id="CLYHEMP005994.3"/>
    </source>
</evidence>
<dbReference type="GeneID" id="136820614"/>
<dbReference type="AlphaFoldDB" id="A0A7M5UXZ2"/>
<dbReference type="PROSITE" id="PS50003">
    <property type="entry name" value="PH_DOMAIN"/>
    <property type="match status" value="1"/>
</dbReference>
<feature type="region of interest" description="Disordered" evidence="1">
    <location>
        <begin position="366"/>
        <end position="471"/>
    </location>
</feature>
<dbReference type="SUPFAM" id="SSF50729">
    <property type="entry name" value="PH domain-like"/>
    <property type="match status" value="1"/>
</dbReference>
<feature type="region of interest" description="Disordered" evidence="1">
    <location>
        <begin position="177"/>
        <end position="206"/>
    </location>
</feature>
<feature type="region of interest" description="Disordered" evidence="1">
    <location>
        <begin position="563"/>
        <end position="592"/>
    </location>
</feature>
<dbReference type="OrthoDB" id="5950879at2759"/>
<sequence>MPLEWKGIVKSGNLKKSPPLDSFGKSNRRWHVRYFVLYDPSILLPRTRSNASRYSIDFDSGLDELAPPPLPARNKRRKSSVIAENLLRRFRQDDSFDASDVKQLTLFYFENAEKEMQGAPPKNKINLEDAKVTEGAPVNNNKWVINLETKDRLYYLCPETESDLYTWMEALTSTIEKQKNGEKSKRDSISEWTVPSPRHKEPATEVNNRLRDELYRMKLERHHDPQGSGHISPQEPTFEFDFVQHSNSNKDSGIETGDELNSSMISNNGIKGYDPLPPRPQSGVTDQMVPVPHQSYAGQPDELDEGEDAIYGNLTTESPKIQNGFQQNSLIEEDLYDSPPVCQKQNLNQQQLEEDVIYGCPPSSTNAMKPQSSPIPFAEPETDDIYDCPPSNTRQYKPTETFSSDDIYDCPPTNSRISRYSPKHIPDSFDENTDDIYDAPPSRQTTQKIDSQQDDIYDSPPSNAGLRKQPELSENIINENMQFTEEIYDCPPTTNQKESVDSEEMYDCLPSRPDPRCSQYPAQDEVYNSPPDQLSKASTVDEIYDSPPTTSYTTMNSLKSQLAQSDEVYDSPPTRQTLQSKQALTRDDIYDCPPPSTYTTMTSLNEELNQDEIYDCVPNRSQQQCLTQDDIYDAPPQRTLSETIQMKPLPRTNSESIQLKSLPLEPGMDHLEDDVYDIPPSVNSLQQQEEIYESYQPVNNINQNYEPQAAFNRCREKGTTLPAGYNVVNNNGGAYDAIPECFANKPLPLSPTVQQETASSGGQNDGKAYFEQNGKVFQRFTYR</sequence>
<dbReference type="Gene3D" id="2.30.29.30">
    <property type="entry name" value="Pleckstrin-homology domain (PH domain)/Phosphotyrosine-binding domain (PTB)"/>
    <property type="match status" value="1"/>
</dbReference>